<dbReference type="InterPro" id="IPR005135">
    <property type="entry name" value="Endo/exonuclease/phosphatase"/>
</dbReference>
<keyword evidence="7" id="KW-1185">Reference proteome</keyword>
<dbReference type="InterPro" id="IPR036691">
    <property type="entry name" value="Endo/exonu/phosph_ase_sf"/>
</dbReference>
<feature type="region of interest" description="Disordered" evidence="2">
    <location>
        <begin position="811"/>
        <end position="830"/>
    </location>
</feature>
<feature type="region of interest" description="Disordered" evidence="2">
    <location>
        <begin position="199"/>
        <end position="219"/>
    </location>
</feature>
<feature type="region of interest" description="Disordered" evidence="2">
    <location>
        <begin position="323"/>
        <end position="428"/>
    </location>
</feature>
<feature type="compositionally biased region" description="Acidic residues" evidence="2">
    <location>
        <begin position="814"/>
        <end position="823"/>
    </location>
</feature>
<dbReference type="InterPro" id="IPR000477">
    <property type="entry name" value="RT_dom"/>
</dbReference>
<dbReference type="InterPro" id="IPR043502">
    <property type="entry name" value="DNA/RNA_pol_sf"/>
</dbReference>
<dbReference type="Gene3D" id="3.60.10.10">
    <property type="entry name" value="Endonuclease/exonuclease/phosphatase"/>
    <property type="match status" value="1"/>
</dbReference>
<gene>
    <name evidence="5" type="ORF">QYE76_008009</name>
    <name evidence="6" type="ORF">QYE76_034399</name>
</gene>
<feature type="region of interest" description="Disordered" evidence="2">
    <location>
        <begin position="110"/>
        <end position="151"/>
    </location>
</feature>
<dbReference type="GO" id="GO:0008270">
    <property type="term" value="F:zinc ion binding"/>
    <property type="evidence" value="ECO:0007669"/>
    <property type="project" value="UniProtKB-KW"/>
</dbReference>
<feature type="domain" description="CCHC-type" evidence="3">
    <location>
        <begin position="438"/>
        <end position="453"/>
    </location>
</feature>
<evidence type="ECO:0000256" key="2">
    <source>
        <dbReference type="SAM" id="MobiDB-lite"/>
    </source>
</evidence>
<name>A0AAD8QXN4_LOLMU</name>
<dbReference type="Pfam" id="PF00098">
    <property type="entry name" value="zf-CCHC"/>
    <property type="match status" value="1"/>
</dbReference>
<dbReference type="CDD" id="cd01650">
    <property type="entry name" value="RT_nLTR_like"/>
    <property type="match status" value="1"/>
</dbReference>
<dbReference type="EMBL" id="JAUUTY010000007">
    <property type="protein sequence ID" value="KAK1610726.1"/>
    <property type="molecule type" value="Genomic_DNA"/>
</dbReference>
<feature type="region of interest" description="Disordered" evidence="2">
    <location>
        <begin position="668"/>
        <end position="733"/>
    </location>
</feature>
<dbReference type="GO" id="GO:0003676">
    <property type="term" value="F:nucleic acid binding"/>
    <property type="evidence" value="ECO:0007669"/>
    <property type="project" value="InterPro"/>
</dbReference>
<dbReference type="Proteomes" id="UP001231189">
    <property type="component" value="Unassembled WGS sequence"/>
</dbReference>
<proteinExistence type="predicted"/>
<dbReference type="PROSITE" id="PS50158">
    <property type="entry name" value="ZF_CCHC"/>
    <property type="match status" value="1"/>
</dbReference>
<evidence type="ECO:0000313" key="5">
    <source>
        <dbReference type="EMBL" id="KAK1602417.1"/>
    </source>
</evidence>
<dbReference type="GO" id="GO:0003824">
    <property type="term" value="F:catalytic activity"/>
    <property type="evidence" value="ECO:0007669"/>
    <property type="project" value="InterPro"/>
</dbReference>
<protein>
    <submittedName>
        <fullName evidence="6">Uncharacterized protein</fullName>
    </submittedName>
</protein>
<feature type="region of interest" description="Disordered" evidence="2">
    <location>
        <begin position="19"/>
        <end position="82"/>
    </location>
</feature>
<dbReference type="EMBL" id="JAUUTY010000259">
    <property type="protein sequence ID" value="KAK1602417.1"/>
    <property type="molecule type" value="Genomic_DNA"/>
</dbReference>
<dbReference type="Gene3D" id="4.10.60.10">
    <property type="entry name" value="Zinc finger, CCHC-type"/>
    <property type="match status" value="1"/>
</dbReference>
<dbReference type="InterPro" id="IPR001878">
    <property type="entry name" value="Znf_CCHC"/>
</dbReference>
<dbReference type="PROSITE" id="PS50878">
    <property type="entry name" value="RT_POL"/>
    <property type="match status" value="1"/>
</dbReference>
<dbReference type="SUPFAM" id="SSF56219">
    <property type="entry name" value="DNase I-like"/>
    <property type="match status" value="1"/>
</dbReference>
<evidence type="ECO:0000256" key="1">
    <source>
        <dbReference type="PROSITE-ProRule" id="PRU00047"/>
    </source>
</evidence>
<feature type="domain" description="Reverse transcriptase" evidence="4">
    <location>
        <begin position="1467"/>
        <end position="1745"/>
    </location>
</feature>
<dbReference type="SMART" id="SM00343">
    <property type="entry name" value="ZnF_C2HC"/>
    <property type="match status" value="2"/>
</dbReference>
<dbReference type="SUPFAM" id="SSF57756">
    <property type="entry name" value="Retrovirus zinc finger-like domains"/>
    <property type="match status" value="1"/>
</dbReference>
<dbReference type="InterPro" id="IPR036875">
    <property type="entry name" value="Znf_CCHC_sf"/>
</dbReference>
<dbReference type="Pfam" id="PF03372">
    <property type="entry name" value="Exo_endo_phos"/>
    <property type="match status" value="1"/>
</dbReference>
<dbReference type="Pfam" id="PF00078">
    <property type="entry name" value="RVT_1"/>
    <property type="match status" value="1"/>
</dbReference>
<reference evidence="6" key="1">
    <citation type="submission" date="2023-07" db="EMBL/GenBank/DDBJ databases">
        <title>A chromosome-level genome assembly of Lolium multiflorum.</title>
        <authorList>
            <person name="Chen Y."/>
            <person name="Copetti D."/>
            <person name="Kolliker R."/>
            <person name="Studer B."/>
        </authorList>
    </citation>
    <scope>NUCLEOTIDE SEQUENCE</scope>
    <source>
        <strain evidence="6">02402/16</strain>
        <tissue evidence="6">Leaf</tissue>
    </source>
</reference>
<dbReference type="SUPFAM" id="SSF56672">
    <property type="entry name" value="DNA/RNA polymerases"/>
    <property type="match status" value="1"/>
</dbReference>
<evidence type="ECO:0000259" key="3">
    <source>
        <dbReference type="PROSITE" id="PS50158"/>
    </source>
</evidence>
<sequence length="1934" mass="214133">MCLTQRFCPGDWEVAVPPRRRRRKSVVHGGRQDVATCGPPMGSRFSPLAGDEGPWVDAPSAEAPRDLDLEVDEPTDGEVSGGPSVRCLGSFFEPAWVGAAVRDVAVPQPPLGRGGSATSPSELGEMEFPPLPSWGMTRVASPPPSAERRKPAKSCPAMFRVGEVAILLPADGALPLAAVAPPTARDGFLREEGETLLGPPGALGRAGPAGPPGMGPVTRPSRVGILGRGTGRSDASHVSVFTNQWPDAAPFPDNSTSTLPQQPHKWWWLPQGTLDLTFGFPASPSEVRRHLHKAQTLTLANPTEGVLPSLAPMKRNSYYGKHSFEESQGGYRRNRDQDLKQKLEREQEEQYRQQRLRDRDGDRAGSSSWRRDDDRFRQERLPPPPPGPRGREPGRGPNKKGSRQPRPPQGAGPPSLTADGAASGVAGPANPDTAHITCYNCSKQGHVQAECTDDPFCVNCKKTGHLSAMCAALSKALSPFWAGYEDGQQGFMCCEVPPEELQQPTANSATVIIEQGRLTEEEVEEEFKDLVDENWEWQVRQLSQSDFAVVFPSKESLRIAIRDGGLTLPTSKLKALIMVPVGDPLASETLVETWVRLIGVPPPLRHADRLLLSTRELGRPIGVDMKSLAHPSAPIRLAVGCRAPVKIQEYITLFVNMQGYRIRVEREDDLVGDSPPQGPPSAPDHRGEEDKDEEYEETDEDRWDGRRGRHRKNDKEPASAPAGGAGGAGRKSVPLLPAESKEHDPAAPTTRPFKTSGQLPATVFSQYGSNLTEGGDIFQLMAKILHNAAAQPQPQTPPISSDTQQASLSIICDTPDDPMDAEQSDPTPGKAIRLSQEDRVEAGLGSPSPQASKEQLLRDNEKRSKSNHDRPSRRLMLEAARAADDSVVDQNSPASTLGLHHAPAIAHSATVRQLPLEDSPIPALGATVTRAPRSKAAPALAERKSARGKGITDGPVLERAVRIAADKNDTTKSMASKAATSTSSTQILGFGRKGRRTLLKDYLRLHKIDVVLLQETIKQDFTDAELRSLEVGENFFWSWLPANGQSGGMLIGVRDSAFEVGSIDKGQFFISVAVLHRATNRTMDFIGIYGPADHGRTRAFLQEISEKVAVTTRPLIMGGDFNLIRAAEDKNNSNLNWPLMDLFNEHIAAWALREIPRTGARFTWTNRQLNPVRSALDRVFVSPSFEILFPLCSLSAETSLGSDHMPLVFDTGEGLPVRSNRFFFEASWLERNDFRPLVQATWEDLSRKVRGRDIVDWWNFMSTGLRQHLTGWSHNLGHDSKEEKANLLAQISHLDLQADAAGLDEEGWAARYHLEEQLLHLIRVEEEHWKQRGRTRWALQGDANTAYFHAVANGRRRKCQITMLITPLGPITDQRLIQEHVYAFYRELLGTTASRCCGLAPETWLEQHRVSPEENNNLALTFSEVELENIVNDMKTNTAPGPDGLPVIFFKSFWPPVKRGILHILNDFVLGRIDIARLNFGILSLISKVPGADQITQYHPIALINVIFKIVSKAYASRLDPVANRIISPHQTAFIKGRNILDGPLALIEIIHKIKSKKLGGILLKLDFEKAYDRVNWDFLAEVFRAKGFEEGYIHRVSQLVAGGQTAISINGVIGPFFRNKRGVRQGDPLSPLLFNFVGEALSAILSAAGRAGHIHGVVPHLIPGGISHLQYADDTLILIQNSDEDIANLKFLLMCFEEMLGLKINYHKSEVIVMGQSARDQKHVANKLNCKLGVFPFIYLGLPISDRKLTLEQWLFLVRKLAVKVEPWLGKLLSSGGRLILSNACLDNLPMYAMGLFLLHDGIHARFDTHRSKFYWEGAGPKRKYHMVNWPTVCRPKELGGLGLLNTKKMNQALLLKWVWRLYQEEDTIWAKLIRAKYRDANDIFSGNGQGGSQFWKSLHKLWRPKFKGMEKEGLGWMERELRELYTSMKPRS</sequence>
<feature type="compositionally biased region" description="Basic and acidic residues" evidence="2">
    <location>
        <begin position="333"/>
        <end position="380"/>
    </location>
</feature>
<evidence type="ECO:0000313" key="6">
    <source>
        <dbReference type="EMBL" id="KAK1610726.1"/>
    </source>
</evidence>
<keyword evidence="1" id="KW-0863">Zinc-finger</keyword>
<evidence type="ECO:0000313" key="7">
    <source>
        <dbReference type="Proteomes" id="UP001231189"/>
    </source>
</evidence>
<keyword evidence="1" id="KW-0479">Metal-binding</keyword>
<organism evidence="6 7">
    <name type="scientific">Lolium multiflorum</name>
    <name type="common">Italian ryegrass</name>
    <name type="synonym">Lolium perenne subsp. multiflorum</name>
    <dbReference type="NCBI Taxonomy" id="4521"/>
    <lineage>
        <taxon>Eukaryota</taxon>
        <taxon>Viridiplantae</taxon>
        <taxon>Streptophyta</taxon>
        <taxon>Embryophyta</taxon>
        <taxon>Tracheophyta</taxon>
        <taxon>Spermatophyta</taxon>
        <taxon>Magnoliopsida</taxon>
        <taxon>Liliopsida</taxon>
        <taxon>Poales</taxon>
        <taxon>Poaceae</taxon>
        <taxon>BOP clade</taxon>
        <taxon>Pooideae</taxon>
        <taxon>Poodae</taxon>
        <taxon>Poeae</taxon>
        <taxon>Poeae Chloroplast Group 2 (Poeae type)</taxon>
        <taxon>Loliodinae</taxon>
        <taxon>Loliinae</taxon>
        <taxon>Lolium</taxon>
    </lineage>
</organism>
<keyword evidence="1" id="KW-0862">Zinc</keyword>
<dbReference type="PANTHER" id="PTHR33170">
    <property type="entry name" value="DUF4283 DOMAIN-CONTAINING PROTEIN-RELATED"/>
    <property type="match status" value="1"/>
</dbReference>
<feature type="region of interest" description="Disordered" evidence="2">
    <location>
        <begin position="839"/>
        <end position="874"/>
    </location>
</feature>
<evidence type="ECO:0000259" key="4">
    <source>
        <dbReference type="PROSITE" id="PS50878"/>
    </source>
</evidence>
<feature type="compositionally biased region" description="Basic and acidic residues" evidence="2">
    <location>
        <begin position="855"/>
        <end position="874"/>
    </location>
</feature>
<feature type="compositionally biased region" description="Acidic residues" evidence="2">
    <location>
        <begin position="690"/>
        <end position="702"/>
    </location>
</feature>
<accession>A0AAD8QXN4</accession>
<comment type="caution">
    <text evidence="6">The sequence shown here is derived from an EMBL/GenBank/DDBJ whole genome shotgun (WGS) entry which is preliminary data.</text>
</comment>
<feature type="compositionally biased region" description="Low complexity" evidence="2">
    <location>
        <begin position="199"/>
        <end position="208"/>
    </location>
</feature>